<keyword evidence="2" id="KW-1185">Reference proteome</keyword>
<comment type="caution">
    <text evidence="1">The sequence shown here is derived from an EMBL/GenBank/DDBJ whole genome shotgun (WGS) entry which is preliminary data.</text>
</comment>
<sequence length="136" mass="15493">MARSVLTIEEIEQIYTYSPPHILTKINGRSPQTLVCKVTNNDEESLQPYNIDIDAIPVHEGSLTVLPIDMQILADMSHWNRYAIQQIIGTLDAVHDTSATGRRQHWVLTDVKYCHNDHDVFLIVVRPIWSDSMVVA</sequence>
<protein>
    <submittedName>
        <fullName evidence="1">Uncharacterized protein</fullName>
    </submittedName>
</protein>
<dbReference type="AlphaFoldDB" id="A0AAV9U4T5"/>
<name>A0AAV9U4T5_9PEZI</name>
<evidence type="ECO:0000313" key="2">
    <source>
        <dbReference type="Proteomes" id="UP001375240"/>
    </source>
</evidence>
<gene>
    <name evidence="1" type="ORF">TWF696_002456</name>
</gene>
<reference evidence="1 2" key="1">
    <citation type="submission" date="2019-10" db="EMBL/GenBank/DDBJ databases">
        <authorList>
            <person name="Palmer J.M."/>
        </authorList>
    </citation>
    <scope>NUCLEOTIDE SEQUENCE [LARGE SCALE GENOMIC DNA]</scope>
    <source>
        <strain evidence="1 2">TWF696</strain>
    </source>
</reference>
<dbReference type="EMBL" id="JAVHNQ010000012">
    <property type="protein sequence ID" value="KAK6335690.1"/>
    <property type="molecule type" value="Genomic_DNA"/>
</dbReference>
<dbReference type="Proteomes" id="UP001375240">
    <property type="component" value="Unassembled WGS sequence"/>
</dbReference>
<accession>A0AAV9U4T5</accession>
<organism evidence="1 2">
    <name type="scientific">Orbilia brochopaga</name>
    <dbReference type="NCBI Taxonomy" id="3140254"/>
    <lineage>
        <taxon>Eukaryota</taxon>
        <taxon>Fungi</taxon>
        <taxon>Dikarya</taxon>
        <taxon>Ascomycota</taxon>
        <taxon>Pezizomycotina</taxon>
        <taxon>Orbiliomycetes</taxon>
        <taxon>Orbiliales</taxon>
        <taxon>Orbiliaceae</taxon>
        <taxon>Orbilia</taxon>
    </lineage>
</organism>
<proteinExistence type="predicted"/>
<evidence type="ECO:0000313" key="1">
    <source>
        <dbReference type="EMBL" id="KAK6335690.1"/>
    </source>
</evidence>